<evidence type="ECO:0000256" key="1">
    <source>
        <dbReference type="SAM" id="MobiDB-lite"/>
    </source>
</evidence>
<gene>
    <name evidence="2" type="ORF">PACLA_8A050357</name>
</gene>
<dbReference type="EMBL" id="CACRXK020001722">
    <property type="protein sequence ID" value="CAB3990762.1"/>
    <property type="molecule type" value="Genomic_DNA"/>
</dbReference>
<feature type="compositionally biased region" description="Polar residues" evidence="1">
    <location>
        <begin position="82"/>
        <end position="95"/>
    </location>
</feature>
<comment type="caution">
    <text evidence="2">The sequence shown here is derived from an EMBL/GenBank/DDBJ whole genome shotgun (WGS) entry which is preliminary data.</text>
</comment>
<keyword evidence="3" id="KW-1185">Reference proteome</keyword>
<reference evidence="2" key="1">
    <citation type="submission" date="2020-04" db="EMBL/GenBank/DDBJ databases">
        <authorList>
            <person name="Alioto T."/>
            <person name="Alioto T."/>
            <person name="Gomez Garrido J."/>
        </authorList>
    </citation>
    <scope>NUCLEOTIDE SEQUENCE</scope>
    <source>
        <strain evidence="2">A484AB</strain>
    </source>
</reference>
<organism evidence="2 3">
    <name type="scientific">Paramuricea clavata</name>
    <name type="common">Red gorgonian</name>
    <name type="synonym">Violescent sea-whip</name>
    <dbReference type="NCBI Taxonomy" id="317549"/>
    <lineage>
        <taxon>Eukaryota</taxon>
        <taxon>Metazoa</taxon>
        <taxon>Cnidaria</taxon>
        <taxon>Anthozoa</taxon>
        <taxon>Octocorallia</taxon>
        <taxon>Malacalcyonacea</taxon>
        <taxon>Plexauridae</taxon>
        <taxon>Paramuricea</taxon>
    </lineage>
</organism>
<dbReference type="Proteomes" id="UP001152795">
    <property type="component" value="Unassembled WGS sequence"/>
</dbReference>
<feature type="region of interest" description="Disordered" evidence="1">
    <location>
        <begin position="71"/>
        <end position="95"/>
    </location>
</feature>
<name>A0A6S7GLU7_PARCT</name>
<evidence type="ECO:0000313" key="2">
    <source>
        <dbReference type="EMBL" id="CAB3990762.1"/>
    </source>
</evidence>
<accession>A0A6S7GLU7</accession>
<protein>
    <submittedName>
        <fullName evidence="2">Uncharacterized protein</fullName>
    </submittedName>
</protein>
<sequence>MAFWPEEDSDTNDLEDSNTSIQSLHIDDEEVDDSVTLCHSGRLLTSTPKKVCRKLYDDLSYETSQCSNVQKDCGDGRRGTKHNLTPNSKSLNQPNAKRFLVGGKPSGKEVNYRRSMLESKINAAFVQQENCEVDKAVVLSYLGLNEDESILVRRTIKSIFPMVRTRRNRVNGMYPLLWFKIILNNVMPICKSVYNLLQSHILNK</sequence>
<dbReference type="AlphaFoldDB" id="A0A6S7GLU7"/>
<evidence type="ECO:0000313" key="3">
    <source>
        <dbReference type="Proteomes" id="UP001152795"/>
    </source>
</evidence>
<proteinExistence type="predicted"/>